<accession>A0ABZ0QP65</accession>
<name>A0ABZ0QP65_9FIRM</name>
<feature type="region of interest" description="Disordered" evidence="4">
    <location>
        <begin position="1"/>
        <end position="39"/>
    </location>
</feature>
<dbReference type="RefSeq" id="WP_167758847.1">
    <property type="nucleotide sequence ID" value="NZ_CP132508.1"/>
</dbReference>
<evidence type="ECO:0000256" key="4">
    <source>
        <dbReference type="SAM" id="MobiDB-lite"/>
    </source>
</evidence>
<keyword evidence="7" id="KW-1185">Reference proteome</keyword>
<keyword evidence="2" id="KW-0560">Oxidoreductase</keyword>
<gene>
    <name evidence="6" type="ORF">Q5761_00955</name>
</gene>
<evidence type="ECO:0000259" key="5">
    <source>
        <dbReference type="PROSITE" id="PS51176"/>
    </source>
</evidence>
<dbReference type="InterPro" id="IPR046825">
    <property type="entry name" value="PDH_C"/>
</dbReference>
<protein>
    <submittedName>
        <fullName evidence="6">Prephenate dehydrogenase</fullName>
    </submittedName>
</protein>
<dbReference type="InterPro" id="IPR050812">
    <property type="entry name" value="Preph/Arog_dehydrog"/>
</dbReference>
<dbReference type="PANTHER" id="PTHR21363:SF0">
    <property type="entry name" value="PREPHENATE DEHYDROGENASE [NADP(+)]"/>
    <property type="match status" value="1"/>
</dbReference>
<dbReference type="SUPFAM" id="SSF48179">
    <property type="entry name" value="6-phosphogluconate dehydrogenase C-terminal domain-like"/>
    <property type="match status" value="1"/>
</dbReference>
<dbReference type="InterPro" id="IPR008927">
    <property type="entry name" value="6-PGluconate_DH-like_C_sf"/>
</dbReference>
<evidence type="ECO:0000256" key="2">
    <source>
        <dbReference type="ARBA" id="ARBA00023002"/>
    </source>
</evidence>
<dbReference type="EMBL" id="CP132508">
    <property type="protein sequence ID" value="WPD19273.1"/>
    <property type="molecule type" value="Genomic_DNA"/>
</dbReference>
<dbReference type="InterPro" id="IPR046826">
    <property type="entry name" value="PDH_N"/>
</dbReference>
<feature type="compositionally biased region" description="Gly residues" evidence="4">
    <location>
        <begin position="24"/>
        <end position="38"/>
    </location>
</feature>
<dbReference type="Gene3D" id="3.40.50.720">
    <property type="entry name" value="NAD(P)-binding Rossmann-like Domain"/>
    <property type="match status" value="1"/>
</dbReference>
<feature type="compositionally biased region" description="Low complexity" evidence="4">
    <location>
        <begin position="1"/>
        <end position="23"/>
    </location>
</feature>
<dbReference type="Pfam" id="PF20463">
    <property type="entry name" value="PDH_C"/>
    <property type="match status" value="1"/>
</dbReference>
<feature type="domain" description="Prephenate/arogenate dehydrogenase" evidence="5">
    <location>
        <begin position="46"/>
        <end position="332"/>
    </location>
</feature>
<comment type="pathway">
    <text evidence="3">Amino-acid biosynthesis.</text>
</comment>
<reference evidence="6 7" key="1">
    <citation type="submission" date="2023-08" db="EMBL/GenBank/DDBJ databases">
        <title>Genome sequence of Thermaerobacter compostii strain Ins1, a spore-forming filamentous bacterium isolated from a deep geothermal reservoir.</title>
        <authorList>
            <person name="Bregnard D."/>
            <person name="Gonzalez D."/>
            <person name="Junier P."/>
        </authorList>
    </citation>
    <scope>NUCLEOTIDE SEQUENCE [LARGE SCALE GENOMIC DNA]</scope>
    <source>
        <strain evidence="6 7">Ins1</strain>
    </source>
</reference>
<dbReference type="InterPro" id="IPR036291">
    <property type="entry name" value="NAD(P)-bd_dom_sf"/>
</dbReference>
<dbReference type="InterPro" id="IPR003099">
    <property type="entry name" value="Prephen_DH"/>
</dbReference>
<dbReference type="SUPFAM" id="SSF51735">
    <property type="entry name" value="NAD(P)-binding Rossmann-fold domains"/>
    <property type="match status" value="1"/>
</dbReference>
<dbReference type="Gene3D" id="1.10.3660.10">
    <property type="entry name" value="6-phosphogluconate dehydrogenase C-terminal like domain"/>
    <property type="match status" value="1"/>
</dbReference>
<evidence type="ECO:0000256" key="3">
    <source>
        <dbReference type="ARBA" id="ARBA00029440"/>
    </source>
</evidence>
<evidence type="ECO:0000256" key="1">
    <source>
        <dbReference type="ARBA" id="ARBA00007964"/>
    </source>
</evidence>
<organism evidence="6 7">
    <name type="scientific">Thermaerobacter composti</name>
    <dbReference type="NCBI Taxonomy" id="554949"/>
    <lineage>
        <taxon>Bacteria</taxon>
        <taxon>Bacillati</taxon>
        <taxon>Bacillota</taxon>
        <taxon>Clostridia</taxon>
        <taxon>Eubacteriales</taxon>
        <taxon>Clostridiales Family XVII. Incertae Sedis</taxon>
        <taxon>Thermaerobacter</taxon>
    </lineage>
</organism>
<evidence type="ECO:0000313" key="6">
    <source>
        <dbReference type="EMBL" id="WPD19273.1"/>
    </source>
</evidence>
<evidence type="ECO:0000313" key="7">
    <source>
        <dbReference type="Proteomes" id="UP001304683"/>
    </source>
</evidence>
<dbReference type="Proteomes" id="UP001304683">
    <property type="component" value="Chromosome"/>
</dbReference>
<proteinExistence type="inferred from homology"/>
<dbReference type="Pfam" id="PF02153">
    <property type="entry name" value="PDH_N"/>
    <property type="match status" value="1"/>
</dbReference>
<dbReference type="PANTHER" id="PTHR21363">
    <property type="entry name" value="PREPHENATE DEHYDROGENASE"/>
    <property type="match status" value="1"/>
</dbReference>
<comment type="similarity">
    <text evidence="1">Belongs to the prephenate/arogenate dehydrogenase family.</text>
</comment>
<sequence>MAAGDPAAATDPAGGSPPVHAAPGGPGARGAGGDGEPGGLAAWRRRTLAVVGLGQIGGSLVAAVRSRVRRVIGIDRDPAAVEHALRAGHIDAGSSGDLGPVAEADAVVIAVPVGAIPDVLAAARPHLRPGVLLTDTGSVKAPVMRAAQRLVPPDVPFVGGHPMAGTERWGPAATDADLFRGHTWVLTPAPPWGPAAAAAWVPLLEAAGARVLCMDPREHDRHVALTSHLPLVVAAALAATARRGAGDLPHLRRLVAGGFRDTTRVAAGNPEVGRDMLRANWDQVAPWLAALRDELDRLADAAARGDDAALYRYLDDARRFRAAVLADPSRTGSSGR</sequence>
<dbReference type="PROSITE" id="PS51176">
    <property type="entry name" value="PDH_ADH"/>
    <property type="match status" value="1"/>
</dbReference>